<organism evidence="1 2">
    <name type="scientific">Stieleria marina</name>
    <dbReference type="NCBI Taxonomy" id="1930275"/>
    <lineage>
        <taxon>Bacteria</taxon>
        <taxon>Pseudomonadati</taxon>
        <taxon>Planctomycetota</taxon>
        <taxon>Planctomycetia</taxon>
        <taxon>Pirellulales</taxon>
        <taxon>Pirellulaceae</taxon>
        <taxon>Stieleria</taxon>
    </lineage>
</organism>
<dbReference type="OrthoDB" id="291547at2"/>
<keyword evidence="2" id="KW-1185">Reference proteome</keyword>
<proteinExistence type="predicted"/>
<evidence type="ECO:0000313" key="1">
    <source>
        <dbReference type="EMBL" id="QDT10710.1"/>
    </source>
</evidence>
<evidence type="ECO:0000313" key="2">
    <source>
        <dbReference type="Proteomes" id="UP000319817"/>
    </source>
</evidence>
<dbReference type="EMBL" id="CP036526">
    <property type="protein sequence ID" value="QDT10710.1"/>
    <property type="molecule type" value="Genomic_DNA"/>
</dbReference>
<dbReference type="RefSeq" id="WP_145418453.1">
    <property type="nucleotide sequence ID" value="NZ_CP036526.1"/>
</dbReference>
<protein>
    <submittedName>
        <fullName evidence="1">Uncharacterized protein</fullName>
    </submittedName>
</protein>
<sequence length="68" mass="7330">MEDKRKAVTINSLPIKDAATAISNAYQTRITPEQIETDVAAGAPTNADGTLNVVAYVAWLLLETRRAT</sequence>
<accession>A0A517NUB7</accession>
<reference evidence="1 2" key="1">
    <citation type="submission" date="2019-02" db="EMBL/GenBank/DDBJ databases">
        <title>Deep-cultivation of Planctomycetes and their phenomic and genomic characterization uncovers novel biology.</title>
        <authorList>
            <person name="Wiegand S."/>
            <person name="Jogler M."/>
            <person name="Boedeker C."/>
            <person name="Pinto D."/>
            <person name="Vollmers J."/>
            <person name="Rivas-Marin E."/>
            <person name="Kohn T."/>
            <person name="Peeters S.H."/>
            <person name="Heuer A."/>
            <person name="Rast P."/>
            <person name="Oberbeckmann S."/>
            <person name="Bunk B."/>
            <person name="Jeske O."/>
            <person name="Meyerdierks A."/>
            <person name="Storesund J.E."/>
            <person name="Kallscheuer N."/>
            <person name="Luecker S."/>
            <person name="Lage O.M."/>
            <person name="Pohl T."/>
            <person name="Merkel B.J."/>
            <person name="Hornburger P."/>
            <person name="Mueller R.-W."/>
            <person name="Bruemmer F."/>
            <person name="Labrenz M."/>
            <person name="Spormann A.M."/>
            <person name="Op den Camp H."/>
            <person name="Overmann J."/>
            <person name="Amann R."/>
            <person name="Jetten M.S.M."/>
            <person name="Mascher T."/>
            <person name="Medema M.H."/>
            <person name="Devos D.P."/>
            <person name="Kaster A.-K."/>
            <person name="Ovreas L."/>
            <person name="Rohde M."/>
            <person name="Galperin M.Y."/>
            <person name="Jogler C."/>
        </authorList>
    </citation>
    <scope>NUCLEOTIDE SEQUENCE [LARGE SCALE GENOMIC DNA]</scope>
    <source>
        <strain evidence="1 2">K23_9</strain>
    </source>
</reference>
<gene>
    <name evidence="1" type="ORF">K239x_26680</name>
</gene>
<name>A0A517NUB7_9BACT</name>
<dbReference type="Proteomes" id="UP000319817">
    <property type="component" value="Chromosome"/>
</dbReference>
<dbReference type="AlphaFoldDB" id="A0A517NUB7"/>